<protein>
    <recommendedName>
        <fullName evidence="1">HNH endonuclease 5 domain-containing protein</fullName>
    </recommendedName>
</protein>
<organism evidence="2 3">
    <name type="scientific">Paenibacillus taichungensis</name>
    <dbReference type="NCBI Taxonomy" id="484184"/>
    <lineage>
        <taxon>Bacteria</taxon>
        <taxon>Bacillati</taxon>
        <taxon>Bacillota</taxon>
        <taxon>Bacilli</taxon>
        <taxon>Bacillales</taxon>
        <taxon>Paenibacillaceae</taxon>
        <taxon>Paenibacillus</taxon>
    </lineage>
</organism>
<comment type="caution">
    <text evidence="2">The sequence shown here is derived from an EMBL/GenBank/DDBJ whole genome shotgun (WGS) entry which is preliminary data.</text>
</comment>
<dbReference type="EMBL" id="QEVW01000001">
    <property type="protein sequence ID" value="RAW19320.1"/>
    <property type="molecule type" value="Genomic_DNA"/>
</dbReference>
<sequence length="395" mass="45574">MDKCIYCNAEIIEKSNEHIIHSALGSSLQSNKIICKGCNNHFSTKESGYMDNKFVEQFAIIRNLLNIKSDRGKMPPVIKRLEHEGSAILLEPGGKFTHQKSKRQEVTDEEGNIQVKISTPNLEKMKEQLEHIKKQYGKGFSSIDAVLRKTYINKPIKFELSLGGEENTKAVAKILYNFIHYLDRESIVTLPSINWSSIQNYLRYNKDLDNNDTGIDYVNPIPYSIPEGDLANYVFISGSKQQKLIYGHVIVFGHISFSAIIHSKYEGVDFNYGVRQPIDSKREEIFLELKNQKFNPDVIRDKKCYFEANIEGMRAGLNKILGIYLERARKEEQDRIIRQAINEVFDGYEGAYITLEHIQKLSSELAKDFVNWRYRIDSEVPINLEEQAQKMNCKE</sequence>
<name>A0A329R484_9BACL</name>
<evidence type="ECO:0000259" key="1">
    <source>
        <dbReference type="Pfam" id="PF14279"/>
    </source>
</evidence>
<accession>A0A329R484</accession>
<dbReference type="Pfam" id="PF14279">
    <property type="entry name" value="HNH_5"/>
    <property type="match status" value="1"/>
</dbReference>
<evidence type="ECO:0000313" key="2">
    <source>
        <dbReference type="EMBL" id="RAW19320.1"/>
    </source>
</evidence>
<dbReference type="InterPro" id="IPR029471">
    <property type="entry name" value="HNH_5"/>
</dbReference>
<reference evidence="2 3" key="1">
    <citation type="submission" date="2018-04" db="EMBL/GenBank/DDBJ databases">
        <title>Paenibacillus taichungensis Genome sequencing and assembly.</title>
        <authorList>
            <person name="Xu J."/>
            <person name="Rensing C."/>
            <person name="Mazhar H.S."/>
        </authorList>
    </citation>
    <scope>NUCLEOTIDE SEQUENCE [LARGE SCALE GENOMIC DNA]</scope>
    <source>
        <strain evidence="2 3">NC1</strain>
    </source>
</reference>
<dbReference type="RefSeq" id="WP_113051461.1">
    <property type="nucleotide sequence ID" value="NZ_QEVW01000001.1"/>
</dbReference>
<dbReference type="AlphaFoldDB" id="A0A329R484"/>
<evidence type="ECO:0000313" key="3">
    <source>
        <dbReference type="Proteomes" id="UP000250642"/>
    </source>
</evidence>
<gene>
    <name evidence="2" type="ORF">DC345_00620</name>
</gene>
<proteinExistence type="predicted"/>
<dbReference type="Proteomes" id="UP000250642">
    <property type="component" value="Unassembled WGS sequence"/>
</dbReference>
<feature type="domain" description="HNH endonuclease 5" evidence="1">
    <location>
        <begin position="4"/>
        <end position="45"/>
    </location>
</feature>